<dbReference type="STRING" id="174720.A0A0N5BUS1"/>
<dbReference type="WBParaSite" id="SPAL_0000959000.1">
    <property type="protein sequence ID" value="SPAL_0000959000.1"/>
    <property type="gene ID" value="SPAL_0000959000"/>
</dbReference>
<sequence length="179" mass="21314">MTKMEFECLKGWTKYLSHEWYCTSPKELKKISKFGIEIRNTNGSEMTNKQINSSPYLRKRRGVIGVIMLCQKLDKNVRLKEFNQERFKYEERFAFRPRNPDNIEKENKLKKLQDELKESNFSDINTYVNGVAEIFMSLKFKKMFQEMISMLEVSEAVLKKEEEDLSSEEKILIEDILTV</sequence>
<reference evidence="2" key="1">
    <citation type="submission" date="2017-02" db="UniProtKB">
        <authorList>
            <consortium name="WormBaseParasite"/>
        </authorList>
    </citation>
    <scope>IDENTIFICATION</scope>
</reference>
<name>A0A0N5BUS1_STREA</name>
<proteinExistence type="predicted"/>
<keyword evidence="1" id="KW-1185">Reference proteome</keyword>
<dbReference type="Proteomes" id="UP000046392">
    <property type="component" value="Unplaced"/>
</dbReference>
<evidence type="ECO:0000313" key="1">
    <source>
        <dbReference type="Proteomes" id="UP000046392"/>
    </source>
</evidence>
<dbReference type="AlphaFoldDB" id="A0A0N5BUS1"/>
<organism evidence="1 2">
    <name type="scientific">Strongyloides papillosus</name>
    <name type="common">Intestinal threadworm</name>
    <dbReference type="NCBI Taxonomy" id="174720"/>
    <lineage>
        <taxon>Eukaryota</taxon>
        <taxon>Metazoa</taxon>
        <taxon>Ecdysozoa</taxon>
        <taxon>Nematoda</taxon>
        <taxon>Chromadorea</taxon>
        <taxon>Rhabditida</taxon>
        <taxon>Tylenchina</taxon>
        <taxon>Panagrolaimomorpha</taxon>
        <taxon>Strongyloidoidea</taxon>
        <taxon>Strongyloididae</taxon>
        <taxon>Strongyloides</taxon>
    </lineage>
</organism>
<protein>
    <submittedName>
        <fullName evidence="2">Uncharacterized protein</fullName>
    </submittedName>
</protein>
<accession>A0A0N5BUS1</accession>
<evidence type="ECO:0000313" key="2">
    <source>
        <dbReference type="WBParaSite" id="SPAL_0000959000.1"/>
    </source>
</evidence>